<dbReference type="PANTHER" id="PTHR24559:SF444">
    <property type="entry name" value="REVERSE TRANSCRIPTASE DOMAIN-CONTAINING PROTEIN"/>
    <property type="match status" value="1"/>
</dbReference>
<dbReference type="EMBL" id="SMMG02000007">
    <property type="protein sequence ID" value="KAA3466013.1"/>
    <property type="molecule type" value="Genomic_DNA"/>
</dbReference>
<dbReference type="InterPro" id="IPR043502">
    <property type="entry name" value="DNA/RNA_pol_sf"/>
</dbReference>
<dbReference type="InterPro" id="IPR043128">
    <property type="entry name" value="Rev_trsase/Diguanyl_cyclase"/>
</dbReference>
<keyword evidence="1" id="KW-0695">RNA-directed DNA polymerase</keyword>
<evidence type="ECO:0000313" key="1">
    <source>
        <dbReference type="EMBL" id="KAA3466013.1"/>
    </source>
</evidence>
<accession>A0A5B6VAC7</accession>
<sequence length="78" mass="9202">MRIYQQLNKFTIKSATVFLKIDLQSDVLKTTLCTYYGHYDFLVIPFGTTKASQAFMDMINRVFQPHLDRFVVVLLMIY</sequence>
<keyword evidence="1" id="KW-0808">Transferase</keyword>
<dbReference type="InterPro" id="IPR053134">
    <property type="entry name" value="RNA-dir_DNA_polymerase"/>
</dbReference>
<organism evidence="1 2">
    <name type="scientific">Gossypium australe</name>
    <dbReference type="NCBI Taxonomy" id="47621"/>
    <lineage>
        <taxon>Eukaryota</taxon>
        <taxon>Viridiplantae</taxon>
        <taxon>Streptophyta</taxon>
        <taxon>Embryophyta</taxon>
        <taxon>Tracheophyta</taxon>
        <taxon>Spermatophyta</taxon>
        <taxon>Magnoliopsida</taxon>
        <taxon>eudicotyledons</taxon>
        <taxon>Gunneridae</taxon>
        <taxon>Pentapetalae</taxon>
        <taxon>rosids</taxon>
        <taxon>malvids</taxon>
        <taxon>Malvales</taxon>
        <taxon>Malvaceae</taxon>
        <taxon>Malvoideae</taxon>
        <taxon>Gossypium</taxon>
    </lineage>
</organism>
<reference evidence="2" key="1">
    <citation type="journal article" date="2019" name="Plant Biotechnol. J.">
        <title>Genome sequencing of the Australian wild diploid species Gossypium australe highlights disease resistance and delayed gland morphogenesis.</title>
        <authorList>
            <person name="Cai Y."/>
            <person name="Cai X."/>
            <person name="Wang Q."/>
            <person name="Wang P."/>
            <person name="Zhang Y."/>
            <person name="Cai C."/>
            <person name="Xu Y."/>
            <person name="Wang K."/>
            <person name="Zhou Z."/>
            <person name="Wang C."/>
            <person name="Geng S."/>
            <person name="Li B."/>
            <person name="Dong Q."/>
            <person name="Hou Y."/>
            <person name="Wang H."/>
            <person name="Ai P."/>
            <person name="Liu Z."/>
            <person name="Yi F."/>
            <person name="Sun M."/>
            <person name="An G."/>
            <person name="Cheng J."/>
            <person name="Zhang Y."/>
            <person name="Shi Q."/>
            <person name="Xie Y."/>
            <person name="Shi X."/>
            <person name="Chang Y."/>
            <person name="Huang F."/>
            <person name="Chen Y."/>
            <person name="Hong S."/>
            <person name="Mi L."/>
            <person name="Sun Q."/>
            <person name="Zhang L."/>
            <person name="Zhou B."/>
            <person name="Peng R."/>
            <person name="Zhang X."/>
            <person name="Liu F."/>
        </authorList>
    </citation>
    <scope>NUCLEOTIDE SEQUENCE [LARGE SCALE GENOMIC DNA]</scope>
    <source>
        <strain evidence="2">cv. PA1801</strain>
    </source>
</reference>
<dbReference type="OrthoDB" id="3250101at2759"/>
<name>A0A5B6VAC7_9ROSI</name>
<dbReference type="PANTHER" id="PTHR24559">
    <property type="entry name" value="TRANSPOSON TY3-I GAG-POL POLYPROTEIN"/>
    <property type="match status" value="1"/>
</dbReference>
<proteinExistence type="predicted"/>
<keyword evidence="1" id="KW-0548">Nucleotidyltransferase</keyword>
<dbReference type="Gene3D" id="3.30.70.270">
    <property type="match status" value="1"/>
</dbReference>
<dbReference type="Proteomes" id="UP000325315">
    <property type="component" value="Unassembled WGS sequence"/>
</dbReference>
<dbReference type="GO" id="GO:0003964">
    <property type="term" value="F:RNA-directed DNA polymerase activity"/>
    <property type="evidence" value="ECO:0007669"/>
    <property type="project" value="UniProtKB-KW"/>
</dbReference>
<dbReference type="SUPFAM" id="SSF56672">
    <property type="entry name" value="DNA/RNA polymerases"/>
    <property type="match status" value="1"/>
</dbReference>
<dbReference type="Gene3D" id="3.10.10.10">
    <property type="entry name" value="HIV Type 1 Reverse Transcriptase, subunit A, domain 1"/>
    <property type="match status" value="1"/>
</dbReference>
<evidence type="ECO:0000313" key="2">
    <source>
        <dbReference type="Proteomes" id="UP000325315"/>
    </source>
</evidence>
<gene>
    <name evidence="1" type="ORF">EPI10_001140</name>
</gene>
<comment type="caution">
    <text evidence="1">The sequence shown here is derived from an EMBL/GenBank/DDBJ whole genome shotgun (WGS) entry which is preliminary data.</text>
</comment>
<keyword evidence="2" id="KW-1185">Reference proteome</keyword>
<protein>
    <submittedName>
        <fullName evidence="1">RNA-directed DNA polymerase-like protein</fullName>
    </submittedName>
</protein>
<dbReference type="AlphaFoldDB" id="A0A5B6VAC7"/>